<keyword evidence="1" id="KW-0540">Nuclease</keyword>
<dbReference type="PANTHER" id="PTHR11046">
    <property type="entry name" value="OLIGORIBONUCLEASE, MITOCHONDRIAL"/>
    <property type="match status" value="1"/>
</dbReference>
<sequence>MAFNNDIKILTMNRFYLQLISFLEDAGKNVDKFITGELLPFGEDTHVKRDVVYENLIKENKVDDDVETILSVVLPAMAKLAKKLFKDHLPGGTFDNPSEEVIAATIGTAKHNKFSESVFAYLDGLMRSKPHIKYLSSEAYIMFSHNKTREWLASKDKETMRMELKDAYRKIGTTRKLFKDRQNAIRERKQEILRERQRKQGKRKLKSLFLKRMKLYTGVCGKRSSKWMM</sequence>
<protein>
    <submittedName>
        <fullName evidence="2">Uncharacterized protein</fullName>
    </submittedName>
</protein>
<evidence type="ECO:0000313" key="2">
    <source>
        <dbReference type="EMBL" id="KAK3084590.1"/>
    </source>
</evidence>
<name>A0AA89BMI7_PINIB</name>
<keyword evidence="1" id="KW-0378">Hydrolase</keyword>
<keyword evidence="3" id="KW-1185">Reference proteome</keyword>
<dbReference type="AlphaFoldDB" id="A0AA89BMI7"/>
<proteinExistence type="predicted"/>
<reference evidence="2" key="1">
    <citation type="submission" date="2019-08" db="EMBL/GenBank/DDBJ databases">
        <title>The improved chromosome-level genome for the pearl oyster Pinctada fucata martensii using PacBio sequencing and Hi-C.</title>
        <authorList>
            <person name="Zheng Z."/>
        </authorList>
    </citation>
    <scope>NUCLEOTIDE SEQUENCE</scope>
    <source>
        <strain evidence="2">ZZ-2019</strain>
        <tissue evidence="2">Adductor muscle</tissue>
    </source>
</reference>
<dbReference type="EMBL" id="VSWD01000013">
    <property type="protein sequence ID" value="KAK3084590.1"/>
    <property type="molecule type" value="Genomic_DNA"/>
</dbReference>
<evidence type="ECO:0000313" key="3">
    <source>
        <dbReference type="Proteomes" id="UP001186944"/>
    </source>
</evidence>
<dbReference type="InterPro" id="IPR022894">
    <property type="entry name" value="Oligoribonuclease"/>
</dbReference>
<accession>A0AA89BMI7</accession>
<comment type="caution">
    <text evidence="2">The sequence shown here is derived from an EMBL/GenBank/DDBJ whole genome shotgun (WGS) entry which is preliminary data.</text>
</comment>
<organism evidence="2 3">
    <name type="scientific">Pinctada imbricata</name>
    <name type="common">Atlantic pearl-oyster</name>
    <name type="synonym">Pinctada martensii</name>
    <dbReference type="NCBI Taxonomy" id="66713"/>
    <lineage>
        <taxon>Eukaryota</taxon>
        <taxon>Metazoa</taxon>
        <taxon>Spiralia</taxon>
        <taxon>Lophotrochozoa</taxon>
        <taxon>Mollusca</taxon>
        <taxon>Bivalvia</taxon>
        <taxon>Autobranchia</taxon>
        <taxon>Pteriomorphia</taxon>
        <taxon>Pterioida</taxon>
        <taxon>Pterioidea</taxon>
        <taxon>Pteriidae</taxon>
        <taxon>Pinctada</taxon>
    </lineage>
</organism>
<dbReference type="PANTHER" id="PTHR11046:SF25">
    <property type="match status" value="1"/>
</dbReference>
<dbReference type="Proteomes" id="UP001186944">
    <property type="component" value="Unassembled WGS sequence"/>
</dbReference>
<dbReference type="GO" id="GO:0000175">
    <property type="term" value="F:3'-5'-RNA exonuclease activity"/>
    <property type="evidence" value="ECO:0007669"/>
    <property type="project" value="InterPro"/>
</dbReference>
<gene>
    <name evidence="2" type="ORF">FSP39_015986</name>
</gene>
<evidence type="ECO:0000256" key="1">
    <source>
        <dbReference type="ARBA" id="ARBA00022722"/>
    </source>
</evidence>